<comment type="similarity">
    <text evidence="1 5">Belongs to the importin alpha family.</text>
</comment>
<dbReference type="InterPro" id="IPR024931">
    <property type="entry name" value="Importin_alpha"/>
</dbReference>
<keyword evidence="4 5" id="KW-0653">Protein transport</keyword>
<dbReference type="GO" id="GO:0005737">
    <property type="term" value="C:cytoplasm"/>
    <property type="evidence" value="ECO:0007669"/>
    <property type="project" value="InterPro"/>
</dbReference>
<dbReference type="InterPro" id="IPR000225">
    <property type="entry name" value="Armadillo"/>
</dbReference>
<dbReference type="GO" id="GO:0006606">
    <property type="term" value="P:protein import into nucleus"/>
    <property type="evidence" value="ECO:0007669"/>
    <property type="project" value="InterPro"/>
</dbReference>
<evidence type="ECO:0000256" key="3">
    <source>
        <dbReference type="ARBA" id="ARBA00022737"/>
    </source>
</evidence>
<protein>
    <recommendedName>
        <fullName evidence="5">Importin subunit alpha</fullName>
    </recommendedName>
</protein>
<dbReference type="PANTHER" id="PTHR23316">
    <property type="entry name" value="IMPORTIN ALPHA"/>
    <property type="match status" value="1"/>
</dbReference>
<keyword evidence="7" id="KW-1185">Reference proteome</keyword>
<dbReference type="WBParaSite" id="PDA_v2.g18781.t1">
    <property type="protein sequence ID" value="PDA_v2.g18781.t1"/>
    <property type="gene ID" value="PDA_v2.g18781"/>
</dbReference>
<dbReference type="Gene3D" id="1.25.10.10">
    <property type="entry name" value="Leucine-rich Repeat Variant"/>
    <property type="match status" value="1"/>
</dbReference>
<evidence type="ECO:0000256" key="2">
    <source>
        <dbReference type="ARBA" id="ARBA00022448"/>
    </source>
</evidence>
<dbReference type="SMART" id="SM00185">
    <property type="entry name" value="ARM"/>
    <property type="match status" value="6"/>
</dbReference>
<evidence type="ECO:0000256" key="4">
    <source>
        <dbReference type="ARBA" id="ARBA00022927"/>
    </source>
</evidence>
<sequence>MKFKYIAFFIFNFYIYANTYEDGMQEDSDFVENIQYITNPLKLKKLSLSSNPDIQLASIRQIRKLLSDSNDISKYDAFIESGIIPVLVKHLKSKNSNMVFEATWALTNLASGTSEQTQAVVDGGAIPLLINLLESDNSKVVNQAVWALSNIVGEDNAEYRDQCIELEIIPKLIKFIDDYDSTTDLIRNVAWTMVNLCRLKIPPISIKNVQKILPGFEKLIDHHDPNTVSDSLWGISYSIQMDSNANYIQLILNNEAIVIRVSELLTHPESKIHTPALRIIGNIACGSDEQTQKILDYGILTKLKELLSFSSNENVIKEIFWVLSNILAGPIEQVNAVFDAGLFPIILEYSSDENIKLKNELIWCIKNAAKYPESLKAMMKMGVIQNLSEMVMDIYGSEDDEEEKVLINVLTALQKFAITSNEKDVLKEIQKSGSARVIAKLQKHENEEIQHLAKMYKMKY</sequence>
<feature type="repeat" description="ARM" evidence="6">
    <location>
        <begin position="82"/>
        <end position="124"/>
    </location>
</feature>
<proteinExistence type="inferred from homology"/>
<evidence type="ECO:0000313" key="7">
    <source>
        <dbReference type="Proteomes" id="UP000887578"/>
    </source>
</evidence>
<evidence type="ECO:0000256" key="6">
    <source>
        <dbReference type="PROSITE-ProRule" id="PRU00259"/>
    </source>
</evidence>
<keyword evidence="2 5" id="KW-0813">Transport</keyword>
<dbReference type="AlphaFoldDB" id="A0A914PK59"/>
<dbReference type="Proteomes" id="UP000887578">
    <property type="component" value="Unplaced"/>
</dbReference>
<reference evidence="8" key="1">
    <citation type="submission" date="2022-11" db="UniProtKB">
        <authorList>
            <consortium name="WormBaseParasite"/>
        </authorList>
    </citation>
    <scope>IDENTIFICATION</scope>
</reference>
<dbReference type="InterPro" id="IPR011989">
    <property type="entry name" value="ARM-like"/>
</dbReference>
<dbReference type="PIRSF" id="PIRSF005673">
    <property type="entry name" value="Importin_alpha"/>
    <property type="match status" value="1"/>
</dbReference>
<evidence type="ECO:0000256" key="1">
    <source>
        <dbReference type="ARBA" id="ARBA00010394"/>
    </source>
</evidence>
<evidence type="ECO:0000313" key="8">
    <source>
        <dbReference type="WBParaSite" id="PDA_v2.g18781.t1"/>
    </source>
</evidence>
<feature type="repeat" description="ARM" evidence="6">
    <location>
        <begin position="124"/>
        <end position="151"/>
    </location>
</feature>
<evidence type="ECO:0000256" key="5">
    <source>
        <dbReference type="PIRNR" id="PIRNR005673"/>
    </source>
</evidence>
<dbReference type="Pfam" id="PF00514">
    <property type="entry name" value="Arm"/>
    <property type="match status" value="4"/>
</dbReference>
<dbReference type="InterPro" id="IPR016024">
    <property type="entry name" value="ARM-type_fold"/>
</dbReference>
<name>A0A914PK59_9BILA</name>
<dbReference type="SUPFAM" id="SSF48371">
    <property type="entry name" value="ARM repeat"/>
    <property type="match status" value="1"/>
</dbReference>
<accession>A0A914PK59</accession>
<keyword evidence="3" id="KW-0677">Repeat</keyword>
<dbReference type="PROSITE" id="PS50176">
    <property type="entry name" value="ARM_REPEAT"/>
    <property type="match status" value="2"/>
</dbReference>
<dbReference type="GO" id="GO:0061608">
    <property type="term" value="F:nuclear import signal receptor activity"/>
    <property type="evidence" value="ECO:0007669"/>
    <property type="project" value="InterPro"/>
</dbReference>
<organism evidence="7 8">
    <name type="scientific">Panagrolaimus davidi</name>
    <dbReference type="NCBI Taxonomy" id="227884"/>
    <lineage>
        <taxon>Eukaryota</taxon>
        <taxon>Metazoa</taxon>
        <taxon>Ecdysozoa</taxon>
        <taxon>Nematoda</taxon>
        <taxon>Chromadorea</taxon>
        <taxon>Rhabditida</taxon>
        <taxon>Tylenchina</taxon>
        <taxon>Panagrolaimomorpha</taxon>
        <taxon>Panagrolaimoidea</taxon>
        <taxon>Panagrolaimidae</taxon>
        <taxon>Panagrolaimus</taxon>
    </lineage>
</organism>